<feature type="compositionally biased region" description="Polar residues" evidence="1">
    <location>
        <begin position="46"/>
        <end position="57"/>
    </location>
</feature>
<name>A0AAD8YMY0_9STRA</name>
<protein>
    <submittedName>
        <fullName evidence="2">Uncharacterized protein</fullName>
    </submittedName>
</protein>
<keyword evidence="3" id="KW-1185">Reference proteome</keyword>
<sequence length="1164" mass="131179">MVDLGTYTSVNSYEDKDDEDDVGETVTEGLLNYIDYVPRDTDENSETLPRSNQTQKSPPAVELSSLFRPKDDEQHRTTSFFPFEDSETDSRPLTPTKRNNSYQKLKEYDGPTPRMSGSGVKSSGSSSSTTSPLTSLSSIIERQQRRGSGVWGIMRPKKPEPSRMLFPPGSAVGELSSLGSIREEDNSDDEDDEDPLMEVMDYLEDEIDEYTYDELIPLQIRMALEDQIFGWDHFLSSMLGHVVYTMGSYFVTFWFITFLCLHEVPWGSGKVDEVNDTTTKSNPWGMPHGLFSFIRTAISLFSAISTFRTIRRRRRVWLRPSRGDERRKNSMEEADQRARRFVLGSKIWGKMRRSYQKRREKYLARGVSRKLLKAQKMFERRHKNRVQLIRSTSGSSLKSLGSKKKKPIASALTRQGHESSHHERVRMLASVGSARSRTKSDYSTDNDDGSVGGSSTGELSMTDVGFYHNSMPGYVGDSHTLPNFAMESVSHDQMPFASGEIKNVPYVHGGFFGAAPFMLTNPFWIKILRILMPDVYVEIARRASYAPAPKLIHWAENNPVVAAYGTAHEVEFSGKVPTLEWDVFLDPYLVRRVEIVLSEKETFIKKQKDLRKKSREANGESNGRVDGESSPLGSKAEDAAALASADVRLVLSYYDKEIRRRTEILVDRMLIAHGNVAQLVMEQTGYFKKYNFSRVKRTRKTLGGGIFARQWVAVYAEAMSMGMEGLYDEGDDDDVSDSGTEASIETREDLDFGCENDLVDTNDDDGRKVDMARSPNSKSASSDDLRNFGTPSRSDSPPEKIVMTRNESINDGDDDMSAATDDSSPRHKTLSSKKRLRKKKLTRNQLNPTSLRAAFCPDMSIKDSISMLKPILQCSAPLGILMDMKSRHVSKRVWALVIDYLRDAGARVEGVSSFIVDEIRDISQYCGSPVNEIVFIHSAGDLQHGCHTGQIKRRDRVFFNAGSLLWDYPNLYAMDSLKSILCHRLHPCFDEHNIKEGYRLKAYARTFKNSPQQSESEAETCDESTVGDGDSLDTELFTRLIVADTKRKALADPGQFAYEEVPDNICSTIQEYKEHYQLSIGLYVQEFAIDEVAASLIVKYVNSNPHVYDLGLSWGGINGLTVKGIQPGRFTATDGLWNQRYCGMPWIKGRNPSDFVPPPMSPSR</sequence>
<feature type="compositionally biased region" description="Polar residues" evidence="1">
    <location>
        <begin position="1"/>
        <end position="12"/>
    </location>
</feature>
<comment type="caution">
    <text evidence="2">The sequence shown here is derived from an EMBL/GenBank/DDBJ whole genome shotgun (WGS) entry which is preliminary data.</text>
</comment>
<reference evidence="2" key="1">
    <citation type="submission" date="2023-06" db="EMBL/GenBank/DDBJ databases">
        <title>Survivors Of The Sea: Transcriptome response of Skeletonema marinoi to long-term dormancy.</title>
        <authorList>
            <person name="Pinder M.I.M."/>
            <person name="Kourtchenko O."/>
            <person name="Robertson E.K."/>
            <person name="Larsson T."/>
            <person name="Maumus F."/>
            <person name="Osuna-Cruz C.M."/>
            <person name="Vancaester E."/>
            <person name="Stenow R."/>
            <person name="Vandepoele K."/>
            <person name="Ploug H."/>
            <person name="Bruchert V."/>
            <person name="Godhe A."/>
            <person name="Topel M."/>
        </authorList>
    </citation>
    <scope>NUCLEOTIDE SEQUENCE</scope>
    <source>
        <strain evidence="2">R05AC</strain>
    </source>
</reference>
<feature type="compositionally biased region" description="Basic and acidic residues" evidence="1">
    <location>
        <begin position="415"/>
        <end position="426"/>
    </location>
</feature>
<organism evidence="2 3">
    <name type="scientific">Skeletonema marinoi</name>
    <dbReference type="NCBI Taxonomy" id="267567"/>
    <lineage>
        <taxon>Eukaryota</taxon>
        <taxon>Sar</taxon>
        <taxon>Stramenopiles</taxon>
        <taxon>Ochrophyta</taxon>
        <taxon>Bacillariophyta</taxon>
        <taxon>Coscinodiscophyceae</taxon>
        <taxon>Thalassiosirophycidae</taxon>
        <taxon>Thalassiosirales</taxon>
        <taxon>Skeletonemataceae</taxon>
        <taxon>Skeletonema</taxon>
        <taxon>Skeletonema marinoi-dohrnii complex</taxon>
    </lineage>
</organism>
<feature type="compositionally biased region" description="Polar residues" evidence="1">
    <location>
        <begin position="91"/>
        <end position="103"/>
    </location>
</feature>
<evidence type="ECO:0000313" key="2">
    <source>
        <dbReference type="EMBL" id="KAK1748192.1"/>
    </source>
</evidence>
<feature type="region of interest" description="Disordered" evidence="1">
    <location>
        <begin position="1"/>
        <end position="169"/>
    </location>
</feature>
<feature type="compositionally biased region" description="Basic and acidic residues" evidence="1">
    <location>
        <begin position="615"/>
        <end position="627"/>
    </location>
</feature>
<feature type="compositionally biased region" description="Basic residues" evidence="1">
    <location>
        <begin position="826"/>
        <end position="837"/>
    </location>
</feature>
<feature type="compositionally biased region" description="Acidic residues" evidence="1">
    <location>
        <begin position="726"/>
        <end position="736"/>
    </location>
</feature>
<feature type="region of interest" description="Disordered" evidence="1">
    <location>
        <begin position="608"/>
        <end position="633"/>
    </location>
</feature>
<feature type="region of interest" description="Disordered" evidence="1">
    <location>
        <begin position="1010"/>
        <end position="1029"/>
    </location>
</feature>
<proteinExistence type="predicted"/>
<feature type="compositionally biased region" description="Low complexity" evidence="1">
    <location>
        <begin position="116"/>
        <end position="138"/>
    </location>
</feature>
<evidence type="ECO:0000313" key="3">
    <source>
        <dbReference type="Proteomes" id="UP001224775"/>
    </source>
</evidence>
<feature type="compositionally biased region" description="Acidic residues" evidence="1">
    <location>
        <begin position="751"/>
        <end position="763"/>
    </location>
</feature>
<accession>A0AAD8YMY0</accession>
<dbReference type="EMBL" id="JATAAI010000001">
    <property type="protein sequence ID" value="KAK1748192.1"/>
    <property type="molecule type" value="Genomic_DNA"/>
</dbReference>
<feature type="region of interest" description="Disordered" evidence="1">
    <location>
        <begin position="726"/>
        <end position="837"/>
    </location>
</feature>
<evidence type="ECO:0000256" key="1">
    <source>
        <dbReference type="SAM" id="MobiDB-lite"/>
    </source>
</evidence>
<dbReference type="Proteomes" id="UP001224775">
    <property type="component" value="Unassembled WGS sequence"/>
</dbReference>
<gene>
    <name evidence="2" type="ORF">QTG54_000131</name>
</gene>
<feature type="region of interest" description="Disordered" evidence="1">
    <location>
        <begin position="382"/>
        <end position="456"/>
    </location>
</feature>
<dbReference type="AlphaFoldDB" id="A0AAD8YMY0"/>